<dbReference type="Proteomes" id="UP000007435">
    <property type="component" value="Chromosome"/>
</dbReference>
<dbReference type="Pfam" id="PF19579">
    <property type="entry name" value="FtsL_2"/>
    <property type="match status" value="1"/>
</dbReference>
<dbReference type="RefSeq" id="WP_013409338.1">
    <property type="nucleotide sequence ID" value="NC_014655.1"/>
</dbReference>
<accession>E4RZQ8</accession>
<keyword evidence="1" id="KW-0812">Transmembrane</keyword>
<dbReference type="HOGENOM" id="CLU_2046734_0_0_10"/>
<keyword evidence="3" id="KW-1185">Reference proteome</keyword>
<evidence type="ECO:0000313" key="3">
    <source>
        <dbReference type="Proteomes" id="UP000007435"/>
    </source>
</evidence>
<dbReference type="InterPro" id="IPR045755">
    <property type="entry name" value="FtsL-like"/>
</dbReference>
<reference evidence="2 3" key="2">
    <citation type="journal article" date="2011" name="Stand. Genomic Sci.">
        <title>Complete genome sequence of Leadbetterella byssophila type strain (4M15).</title>
        <authorList>
            <person name="Abt B."/>
            <person name="Teshima H."/>
            <person name="Lucas S."/>
            <person name="Lapidus A."/>
            <person name="Del Rio T.G."/>
            <person name="Nolan M."/>
            <person name="Tice H."/>
            <person name="Cheng J.F."/>
            <person name="Pitluck S."/>
            <person name="Liolios K."/>
            <person name="Pagani I."/>
            <person name="Ivanova N."/>
            <person name="Mavromatis K."/>
            <person name="Pati A."/>
            <person name="Tapia R."/>
            <person name="Han C."/>
            <person name="Goodwin L."/>
            <person name="Chen A."/>
            <person name="Palaniappan K."/>
            <person name="Land M."/>
            <person name="Hauser L."/>
            <person name="Chang Y.J."/>
            <person name="Jeffries C.D."/>
            <person name="Rohde M."/>
            <person name="Goker M."/>
            <person name="Tindall B.J."/>
            <person name="Detter J.C."/>
            <person name="Woyke T."/>
            <person name="Bristow J."/>
            <person name="Eisen J.A."/>
            <person name="Markowitz V."/>
            <person name="Hugenholtz P."/>
            <person name="Klenk H.P."/>
            <person name="Kyrpides N.C."/>
        </authorList>
    </citation>
    <scope>NUCLEOTIDE SEQUENCE [LARGE SCALE GENOMIC DNA]</scope>
    <source>
        <strain evidence="3">DSM 17132 / JCM 16389 / KACC 11308 / NBRC 106382 / 4M15</strain>
    </source>
</reference>
<dbReference type="OrthoDB" id="981249at2"/>
<gene>
    <name evidence="2" type="ordered locus">Lbys_2639</name>
</gene>
<name>E4RZQ8_LEAB4</name>
<sequence>MNQFRSRKAAPVAAPKKSWLSSSADWITLKLGLEQRLTPNALARILWMGALTIVYIYFQHNFDRLIRETERAEKILQEKRAMFISFKANYLYSSKQSEIEKKLEGKGFTNSQSPIKISNP</sequence>
<organism evidence="2 3">
    <name type="scientific">Leadbetterella byssophila (strain DSM 17132 / JCM 16389 / KACC 11308 / NBRC 106382 / 4M15)</name>
    <dbReference type="NCBI Taxonomy" id="649349"/>
    <lineage>
        <taxon>Bacteria</taxon>
        <taxon>Pseudomonadati</taxon>
        <taxon>Bacteroidota</taxon>
        <taxon>Cytophagia</taxon>
        <taxon>Cytophagales</taxon>
        <taxon>Leadbetterellaceae</taxon>
        <taxon>Leadbetterella</taxon>
    </lineage>
</organism>
<keyword evidence="1" id="KW-1133">Transmembrane helix</keyword>
<protein>
    <recommendedName>
        <fullName evidence="4">Cell division protein FtsL</fullName>
    </recommendedName>
</protein>
<evidence type="ECO:0008006" key="4">
    <source>
        <dbReference type="Google" id="ProtNLM"/>
    </source>
</evidence>
<dbReference type="KEGG" id="lby:Lbys_2639"/>
<keyword evidence="1" id="KW-0472">Membrane</keyword>
<proteinExistence type="predicted"/>
<dbReference type="STRING" id="649349.Lbys_2639"/>
<evidence type="ECO:0000313" key="2">
    <source>
        <dbReference type="EMBL" id="ADQ18301.1"/>
    </source>
</evidence>
<reference key="1">
    <citation type="submission" date="2010-11" db="EMBL/GenBank/DDBJ databases">
        <title>The complete genome of Leadbetterella byssophila DSM 17132.</title>
        <authorList>
            <consortium name="US DOE Joint Genome Institute (JGI-PGF)"/>
            <person name="Lucas S."/>
            <person name="Copeland A."/>
            <person name="Lapidus A."/>
            <person name="Glavina del Rio T."/>
            <person name="Dalin E."/>
            <person name="Tice H."/>
            <person name="Bruce D."/>
            <person name="Goodwin L."/>
            <person name="Pitluck S."/>
            <person name="Kyrpides N."/>
            <person name="Mavromatis K."/>
            <person name="Ivanova N."/>
            <person name="Teshima H."/>
            <person name="Brettin T."/>
            <person name="Detter J.C."/>
            <person name="Han C."/>
            <person name="Tapia R."/>
            <person name="Land M."/>
            <person name="Hauser L."/>
            <person name="Markowitz V."/>
            <person name="Cheng J.-F."/>
            <person name="Hugenholtz P."/>
            <person name="Woyke T."/>
            <person name="Wu D."/>
            <person name="Tindall B."/>
            <person name="Pomrenke H.G."/>
            <person name="Brambilla E."/>
            <person name="Klenk H.-P."/>
            <person name="Eisen J.A."/>
        </authorList>
    </citation>
    <scope>NUCLEOTIDE SEQUENCE [LARGE SCALE GENOMIC DNA]</scope>
    <source>
        <strain>DSM 17132</strain>
    </source>
</reference>
<dbReference type="EMBL" id="CP002305">
    <property type="protein sequence ID" value="ADQ18301.1"/>
    <property type="molecule type" value="Genomic_DNA"/>
</dbReference>
<evidence type="ECO:0000256" key="1">
    <source>
        <dbReference type="SAM" id="Phobius"/>
    </source>
</evidence>
<dbReference type="AlphaFoldDB" id="E4RZQ8"/>
<feature type="transmembrane region" description="Helical" evidence="1">
    <location>
        <begin position="41"/>
        <end position="58"/>
    </location>
</feature>